<feature type="domain" description="TACO1/YebC-like second and third" evidence="4">
    <location>
        <begin position="82"/>
        <end position="137"/>
    </location>
</feature>
<evidence type="ECO:0000256" key="2">
    <source>
        <dbReference type="ARBA" id="ARBA00023015"/>
    </source>
</evidence>
<dbReference type="GO" id="GO:0005737">
    <property type="term" value="C:cytoplasm"/>
    <property type="evidence" value="ECO:0007669"/>
    <property type="project" value="UniProtKB-ARBA"/>
</dbReference>
<dbReference type="InterPro" id="IPR026564">
    <property type="entry name" value="Transcrip_reg_TACO1-like_dom3"/>
</dbReference>
<dbReference type="FunFam" id="1.10.10.200:FF:000002">
    <property type="entry name" value="Probable transcriptional regulatory protein CLM62_37755"/>
    <property type="match status" value="1"/>
</dbReference>
<accession>A0A554LI91</accession>
<evidence type="ECO:0000259" key="5">
    <source>
        <dbReference type="Pfam" id="PF20772"/>
    </source>
</evidence>
<keyword evidence="2" id="KW-0805">Transcription regulation</keyword>
<feature type="domain" description="TACO1/YebC-like N-terminal" evidence="5">
    <location>
        <begin position="5"/>
        <end position="74"/>
    </location>
</feature>
<dbReference type="Gene3D" id="3.30.70.980">
    <property type="match status" value="1"/>
</dbReference>
<dbReference type="Gene3D" id="1.10.10.200">
    <property type="match status" value="1"/>
</dbReference>
<dbReference type="InterPro" id="IPR049083">
    <property type="entry name" value="TACO1_YebC_N"/>
</dbReference>
<dbReference type="InterPro" id="IPR029072">
    <property type="entry name" value="YebC-like"/>
</dbReference>
<comment type="similarity">
    <text evidence="1">Belongs to the TACO1 family.</text>
</comment>
<dbReference type="Pfam" id="PF01709">
    <property type="entry name" value="Transcrip_reg"/>
    <property type="match status" value="1"/>
</dbReference>
<evidence type="ECO:0000256" key="1">
    <source>
        <dbReference type="ARBA" id="ARBA00008724"/>
    </source>
</evidence>
<dbReference type="InterPro" id="IPR017856">
    <property type="entry name" value="Integrase-like_N"/>
</dbReference>
<comment type="caution">
    <text evidence="6">The sequence shown here is derived from an EMBL/GenBank/DDBJ whole genome shotgun (WGS) entry which is preliminary data.</text>
</comment>
<dbReference type="Pfam" id="PF20772">
    <property type="entry name" value="TACO1_YebC_N"/>
    <property type="match status" value="1"/>
</dbReference>
<reference evidence="6 7" key="1">
    <citation type="submission" date="2017-07" db="EMBL/GenBank/DDBJ databases">
        <title>Mechanisms for carbon and nitrogen cycling indicate functional differentiation within the Candidate Phyla Radiation.</title>
        <authorList>
            <person name="Danczak R.E."/>
            <person name="Johnston M.D."/>
            <person name="Kenah C."/>
            <person name="Slattery M."/>
            <person name="Wrighton K.C."/>
            <person name="Wilkins M.J."/>
        </authorList>
    </citation>
    <scope>NUCLEOTIDE SEQUENCE [LARGE SCALE GENOMIC DNA]</scope>
    <source>
        <strain evidence="6">Licking1014_85</strain>
    </source>
</reference>
<proteinExistence type="inferred from homology"/>
<name>A0A554LI91_9BACT</name>
<dbReference type="InterPro" id="IPR002876">
    <property type="entry name" value="Transcrip_reg_TACO1-like"/>
</dbReference>
<evidence type="ECO:0000259" key="4">
    <source>
        <dbReference type="Pfam" id="PF01709"/>
    </source>
</evidence>
<evidence type="ECO:0000313" key="6">
    <source>
        <dbReference type="EMBL" id="TSC92577.1"/>
    </source>
</evidence>
<sequence>MSGHSKWSTIKHTKALTDAKKSHVFSKLANAISLAARNGADPSMNPNLRLAIDKAKAAEMPSDIIQRAIQRGAGGAEGANLTEITYEAYGPAGVGIIIEAITDNTNRTLSEIRFILNKFGGKLTQTGSVSFNFEKKAGEMIPKYKISISDESKKEQIVKLLETLENLDDINNVWSNLR</sequence>
<dbReference type="EMBL" id="VMGI01000052">
    <property type="protein sequence ID" value="TSC92577.1"/>
    <property type="molecule type" value="Genomic_DNA"/>
</dbReference>
<dbReference type="PANTHER" id="PTHR12532:SF0">
    <property type="entry name" value="TRANSLATIONAL ACTIVATOR OF CYTOCHROME C OXIDASE 1"/>
    <property type="match status" value="1"/>
</dbReference>
<dbReference type="InterPro" id="IPR048300">
    <property type="entry name" value="TACO1_YebC-like_2nd/3rd_dom"/>
</dbReference>
<protein>
    <recommendedName>
        <fullName evidence="8">Transcriptional regulatory protein</fullName>
    </recommendedName>
</protein>
<keyword evidence="3" id="KW-0804">Transcription</keyword>
<dbReference type="AlphaFoldDB" id="A0A554LI91"/>
<evidence type="ECO:0000256" key="3">
    <source>
        <dbReference type="ARBA" id="ARBA00023163"/>
    </source>
</evidence>
<gene>
    <name evidence="6" type="ORF">CEN91_405</name>
</gene>
<dbReference type="PANTHER" id="PTHR12532">
    <property type="entry name" value="TRANSLATIONAL ACTIVATOR OF CYTOCHROME C OXIDASE 1"/>
    <property type="match status" value="1"/>
</dbReference>
<organism evidence="6 7">
    <name type="scientific">Candidatus Berkelbacteria bacterium Licking1014_85</name>
    <dbReference type="NCBI Taxonomy" id="2017148"/>
    <lineage>
        <taxon>Bacteria</taxon>
        <taxon>Candidatus Berkelbacteria</taxon>
    </lineage>
</organism>
<dbReference type="Proteomes" id="UP000315589">
    <property type="component" value="Unassembled WGS sequence"/>
</dbReference>
<evidence type="ECO:0000313" key="7">
    <source>
        <dbReference type="Proteomes" id="UP000315589"/>
    </source>
</evidence>
<dbReference type="SUPFAM" id="SSF75625">
    <property type="entry name" value="YebC-like"/>
    <property type="match status" value="1"/>
</dbReference>
<evidence type="ECO:0008006" key="8">
    <source>
        <dbReference type="Google" id="ProtNLM"/>
    </source>
</evidence>